<accession>A0A0V1BKT9</accession>
<gene>
    <name evidence="1" type="ORF">T01_5385</name>
</gene>
<dbReference type="AlphaFoldDB" id="A0A0V1BKT9"/>
<protein>
    <submittedName>
        <fullName evidence="1">Uncharacterized protein</fullName>
    </submittedName>
</protein>
<sequence length="145" mass="17171">MHMEEQEQNWRKPRPEDTIWRCQVRKVLHYKDTMNTIYYHAHRRNKSQVLCYFIAMISIKCKLFLCYLGRQSARSPSVEREKPRLSALKRRVRLSRFTCLRCAGSLVFNLSPRRGKIVRFACHPQGGDFTCFLAFGNEVMRPGKS</sequence>
<keyword evidence="2" id="KW-1185">Reference proteome</keyword>
<comment type="caution">
    <text evidence="1">The sequence shown here is derived from an EMBL/GenBank/DDBJ whole genome shotgun (WGS) entry which is preliminary data.</text>
</comment>
<dbReference type="InParanoid" id="A0A0V1BKT9"/>
<reference evidence="1 2" key="1">
    <citation type="submission" date="2015-01" db="EMBL/GenBank/DDBJ databases">
        <title>Evolution of Trichinella species and genotypes.</title>
        <authorList>
            <person name="Korhonen P.K."/>
            <person name="Edoardo P."/>
            <person name="Giuseppe L.R."/>
            <person name="Gasser R.B."/>
        </authorList>
    </citation>
    <scope>NUCLEOTIDE SEQUENCE [LARGE SCALE GENOMIC DNA]</scope>
    <source>
        <strain evidence="1">ISS3</strain>
    </source>
</reference>
<name>A0A0V1BKT9_TRISP</name>
<evidence type="ECO:0000313" key="2">
    <source>
        <dbReference type="Proteomes" id="UP000054776"/>
    </source>
</evidence>
<evidence type="ECO:0000313" key="1">
    <source>
        <dbReference type="EMBL" id="KRY37438.1"/>
    </source>
</evidence>
<organism evidence="1 2">
    <name type="scientific">Trichinella spiralis</name>
    <name type="common">Trichina worm</name>
    <dbReference type="NCBI Taxonomy" id="6334"/>
    <lineage>
        <taxon>Eukaryota</taxon>
        <taxon>Metazoa</taxon>
        <taxon>Ecdysozoa</taxon>
        <taxon>Nematoda</taxon>
        <taxon>Enoplea</taxon>
        <taxon>Dorylaimia</taxon>
        <taxon>Trichinellida</taxon>
        <taxon>Trichinellidae</taxon>
        <taxon>Trichinella</taxon>
    </lineage>
</organism>
<dbReference type="EMBL" id="JYDH01000033">
    <property type="protein sequence ID" value="KRY37438.1"/>
    <property type="molecule type" value="Genomic_DNA"/>
</dbReference>
<dbReference type="Proteomes" id="UP000054776">
    <property type="component" value="Unassembled WGS sequence"/>
</dbReference>
<proteinExistence type="predicted"/>